<name>A0A0N5CND8_THECL</name>
<sequence>MKKTRLRTASASRKTDKAKRHKYRKFDELLPKLCTAKYNETRSAEICKQKVAKEEDKKGSSKTPRKHIKQIKSRKKAKRSVCSTATISSGSVERISSDSRAQSKERLKTSKEQTKETPIDSRETTSGRPVQSKEYVSKSLDSREYLIKSSKEPIYSSECTEEYYAKQLSKLSSTEESTESWQQKNYTEENLKKKEKGVDDTWDKKKTSGRKKPKRPHYYKSPRNRAPEGRKLKKKKSIQRYPRPYYYDPDRDVVPDSLRDLKKISWRRKRTPVCSAALLANKF</sequence>
<feature type="region of interest" description="Disordered" evidence="1">
    <location>
        <begin position="1"/>
        <end position="24"/>
    </location>
</feature>
<feature type="compositionally biased region" description="Polar residues" evidence="1">
    <location>
        <begin position="81"/>
        <end position="91"/>
    </location>
</feature>
<feature type="region of interest" description="Disordered" evidence="1">
    <location>
        <begin position="169"/>
        <end position="246"/>
    </location>
</feature>
<reference evidence="4" key="1">
    <citation type="submission" date="2017-02" db="UniProtKB">
        <authorList>
            <consortium name="WormBaseParasite"/>
        </authorList>
    </citation>
    <scope>IDENTIFICATION</scope>
</reference>
<organism evidence="4">
    <name type="scientific">Thelazia callipaeda</name>
    <name type="common">Oriental eyeworm</name>
    <name type="synonym">Parasitic nematode</name>
    <dbReference type="NCBI Taxonomy" id="103827"/>
    <lineage>
        <taxon>Eukaryota</taxon>
        <taxon>Metazoa</taxon>
        <taxon>Ecdysozoa</taxon>
        <taxon>Nematoda</taxon>
        <taxon>Chromadorea</taxon>
        <taxon>Rhabditida</taxon>
        <taxon>Spirurina</taxon>
        <taxon>Spiruromorpha</taxon>
        <taxon>Thelazioidea</taxon>
        <taxon>Thelaziidae</taxon>
        <taxon>Thelazia</taxon>
    </lineage>
</organism>
<reference evidence="2 3" key="2">
    <citation type="submission" date="2018-11" db="EMBL/GenBank/DDBJ databases">
        <authorList>
            <consortium name="Pathogen Informatics"/>
        </authorList>
    </citation>
    <scope>NUCLEOTIDE SEQUENCE [LARGE SCALE GENOMIC DNA]</scope>
</reference>
<feature type="compositionally biased region" description="Basic residues" evidence="1">
    <location>
        <begin position="63"/>
        <end position="79"/>
    </location>
</feature>
<feature type="region of interest" description="Disordered" evidence="1">
    <location>
        <begin position="41"/>
        <end position="143"/>
    </location>
</feature>
<feature type="compositionally biased region" description="Basic and acidic residues" evidence="1">
    <location>
        <begin position="186"/>
        <end position="206"/>
    </location>
</feature>
<feature type="compositionally biased region" description="Basic and acidic residues" evidence="1">
    <location>
        <begin position="95"/>
        <end position="125"/>
    </location>
</feature>
<dbReference type="Proteomes" id="UP000276776">
    <property type="component" value="Unassembled WGS sequence"/>
</dbReference>
<accession>A0A0N5CND8</accession>
<feature type="compositionally biased region" description="Low complexity" evidence="1">
    <location>
        <begin position="169"/>
        <end position="184"/>
    </location>
</feature>
<proteinExistence type="predicted"/>
<evidence type="ECO:0000313" key="4">
    <source>
        <dbReference type="WBParaSite" id="TCLT_0000169401-mRNA-1"/>
    </source>
</evidence>
<gene>
    <name evidence="2" type="ORF">TCLT_LOCUS1695</name>
</gene>
<evidence type="ECO:0000313" key="3">
    <source>
        <dbReference type="Proteomes" id="UP000276776"/>
    </source>
</evidence>
<feature type="compositionally biased region" description="Basic residues" evidence="1">
    <location>
        <begin position="207"/>
        <end position="223"/>
    </location>
</feature>
<dbReference type="EMBL" id="UYYF01000243">
    <property type="protein sequence ID" value="VDM97270.1"/>
    <property type="molecule type" value="Genomic_DNA"/>
</dbReference>
<dbReference type="AlphaFoldDB" id="A0A0N5CND8"/>
<evidence type="ECO:0000256" key="1">
    <source>
        <dbReference type="SAM" id="MobiDB-lite"/>
    </source>
</evidence>
<feature type="compositionally biased region" description="Basic and acidic residues" evidence="1">
    <location>
        <begin position="41"/>
        <end position="59"/>
    </location>
</feature>
<dbReference type="WBParaSite" id="TCLT_0000169401-mRNA-1">
    <property type="protein sequence ID" value="TCLT_0000169401-mRNA-1"/>
    <property type="gene ID" value="TCLT_0000169401"/>
</dbReference>
<keyword evidence="3" id="KW-1185">Reference proteome</keyword>
<protein>
    <submittedName>
        <fullName evidence="4">Serine/arginine repetitive matrix protein 2-like</fullName>
    </submittedName>
</protein>
<evidence type="ECO:0000313" key="2">
    <source>
        <dbReference type="EMBL" id="VDM97270.1"/>
    </source>
</evidence>